<organism evidence="2 3">
    <name type="scientific">Lishizhenia tianjinensis</name>
    <dbReference type="NCBI Taxonomy" id="477690"/>
    <lineage>
        <taxon>Bacteria</taxon>
        <taxon>Pseudomonadati</taxon>
        <taxon>Bacteroidota</taxon>
        <taxon>Flavobacteriia</taxon>
        <taxon>Flavobacteriales</taxon>
        <taxon>Crocinitomicaceae</taxon>
        <taxon>Lishizhenia</taxon>
    </lineage>
</organism>
<evidence type="ECO:0000256" key="1">
    <source>
        <dbReference type="SAM" id="Phobius"/>
    </source>
</evidence>
<dbReference type="AlphaFoldDB" id="A0A1I6ZPS2"/>
<accession>A0A1I6ZPS2</accession>
<dbReference type="EMBL" id="FPAS01000002">
    <property type="protein sequence ID" value="SFT64621.1"/>
    <property type="molecule type" value="Genomic_DNA"/>
</dbReference>
<proteinExistence type="predicted"/>
<dbReference type="OrthoDB" id="1133049at2"/>
<keyword evidence="1" id="KW-0472">Membrane</keyword>
<protein>
    <submittedName>
        <fullName evidence="2">Uncharacterized protein</fullName>
    </submittedName>
</protein>
<dbReference type="RefSeq" id="WP_090247826.1">
    <property type="nucleotide sequence ID" value="NZ_FPAS01000002.1"/>
</dbReference>
<evidence type="ECO:0000313" key="3">
    <source>
        <dbReference type="Proteomes" id="UP000236454"/>
    </source>
</evidence>
<gene>
    <name evidence="2" type="ORF">SAMN05216474_1526</name>
</gene>
<dbReference type="STRING" id="477690.SAMN05216474_1526"/>
<sequence>MQFFSPHDLSEVLGLTTQEGIAQLVQNIQEHLKQNAVRSIKVYGQDFEAEEVLDFLMGLQGESLVFIDWVRLHPGIKKALTLGDFTTLRIDTVIREHSLFSAFKKFLTPFLKENLKRALSESLTTEDWQRVSELLAYTALLVEKSILEVEYEVVCTIQSRIESLSLKVESVDSERRLMNTLTLLYNPQFYACLNALEKENYAIKLLPLELFQKLLEHAYMTPQLAKNILSHIQILELNPHHKKKVDEFSLALRTGKIEFKKERRRARMNKVQQWQRLVVALLVLCVVCITFGFYIHDAKVITPEVTHFQSGFDSISKDQMAMLDSLYQPKALEEETIESISESELYGTPVFITGDSTAYASIKNLKARNLKHDLMLDYNLQDFLETRNVFVANCDELDDLNAFQLNHLPLNSDSMHKGSHSFQNRTYSDVYMVVFEDKEEGEITGIYVPEDKEVELNLKEGDLVFFYSGQSMSPFNPTDTKNRGYGSRTYRQMLKGSLDHHFCNFSAVNRNLLMHTYRVGPTPETGKSVLHRIKGGELKLVSTSLTKLD</sequence>
<evidence type="ECO:0000313" key="2">
    <source>
        <dbReference type="EMBL" id="SFT64621.1"/>
    </source>
</evidence>
<keyword evidence="3" id="KW-1185">Reference proteome</keyword>
<reference evidence="2 3" key="1">
    <citation type="submission" date="2016-10" db="EMBL/GenBank/DDBJ databases">
        <authorList>
            <person name="de Groot N.N."/>
        </authorList>
    </citation>
    <scope>NUCLEOTIDE SEQUENCE [LARGE SCALE GENOMIC DNA]</scope>
    <source>
        <strain evidence="2 3">CGMCC 1.7005</strain>
    </source>
</reference>
<name>A0A1I6ZPS2_9FLAO</name>
<keyword evidence="1" id="KW-1133">Transmembrane helix</keyword>
<dbReference type="Proteomes" id="UP000236454">
    <property type="component" value="Unassembled WGS sequence"/>
</dbReference>
<feature type="transmembrane region" description="Helical" evidence="1">
    <location>
        <begin position="274"/>
        <end position="295"/>
    </location>
</feature>
<keyword evidence="1" id="KW-0812">Transmembrane</keyword>